<proteinExistence type="predicted"/>
<comment type="caution">
    <text evidence="1">The sequence shown here is derived from an EMBL/GenBank/DDBJ whole genome shotgun (WGS) entry which is preliminary data.</text>
</comment>
<dbReference type="RefSeq" id="WP_110998714.1">
    <property type="nucleotide sequence ID" value="NZ_QKTW01000015.1"/>
</dbReference>
<protein>
    <submittedName>
        <fullName evidence="1">Uncharacterized protein</fullName>
    </submittedName>
</protein>
<sequence length="110" mass="13023">MENLEQRWKEVENKLQERFEKVPDMEGILFLIGINELGNLPPRKFSKEQKQDLMHIAVCKLLSQLDYYELEGIDADGWPHYTELQPVPKMGMKEQEEVLKACIIHYFEEA</sequence>
<evidence type="ECO:0000313" key="2">
    <source>
        <dbReference type="Proteomes" id="UP000248745"/>
    </source>
</evidence>
<evidence type="ECO:0000313" key="1">
    <source>
        <dbReference type="EMBL" id="PZF73137.1"/>
    </source>
</evidence>
<reference evidence="1 2" key="1">
    <citation type="submission" date="2018-06" db="EMBL/GenBank/DDBJ databases">
        <title>Mucibacter soli gen. nov., sp. nov., a new member of the family Chitinophagaceae producing mucin.</title>
        <authorList>
            <person name="Kim M.-K."/>
            <person name="Park S."/>
            <person name="Kim T.-S."/>
            <person name="Joung Y."/>
            <person name="Han J.-H."/>
            <person name="Kim S.B."/>
        </authorList>
    </citation>
    <scope>NUCLEOTIDE SEQUENCE [LARGE SCALE GENOMIC DNA]</scope>
    <source>
        <strain evidence="1 2">R1-15</strain>
    </source>
</reference>
<dbReference type="EMBL" id="QKTW01000015">
    <property type="protein sequence ID" value="PZF73137.1"/>
    <property type="molecule type" value="Genomic_DNA"/>
</dbReference>
<dbReference type="AlphaFoldDB" id="A0A2W2BB64"/>
<dbReference type="OrthoDB" id="794480at2"/>
<dbReference type="Proteomes" id="UP000248745">
    <property type="component" value="Unassembled WGS sequence"/>
</dbReference>
<accession>A0A2W2BB64</accession>
<name>A0A2W2BB64_9BACT</name>
<keyword evidence="2" id="KW-1185">Reference proteome</keyword>
<gene>
    <name evidence="1" type="ORF">DN068_09705</name>
</gene>
<organism evidence="1 2">
    <name type="scientific">Taibaiella soli</name>
    <dbReference type="NCBI Taxonomy" id="1649169"/>
    <lineage>
        <taxon>Bacteria</taxon>
        <taxon>Pseudomonadati</taxon>
        <taxon>Bacteroidota</taxon>
        <taxon>Chitinophagia</taxon>
        <taxon>Chitinophagales</taxon>
        <taxon>Chitinophagaceae</taxon>
        <taxon>Taibaiella</taxon>
    </lineage>
</organism>